<dbReference type="AlphaFoldDB" id="A0AAV2EW35"/>
<feature type="region of interest" description="Disordered" evidence="1">
    <location>
        <begin position="27"/>
        <end position="61"/>
    </location>
</feature>
<feature type="compositionally biased region" description="Low complexity" evidence="1">
    <location>
        <begin position="47"/>
        <end position="58"/>
    </location>
</feature>
<evidence type="ECO:0000313" key="3">
    <source>
        <dbReference type="EMBL" id="CAL1389922.1"/>
    </source>
</evidence>
<dbReference type="Proteomes" id="UP001497516">
    <property type="component" value="Chromosome 5"/>
</dbReference>
<feature type="signal peptide" evidence="2">
    <location>
        <begin position="1"/>
        <end position="22"/>
    </location>
</feature>
<evidence type="ECO:0000256" key="2">
    <source>
        <dbReference type="SAM" id="SignalP"/>
    </source>
</evidence>
<feature type="chain" id="PRO_5043864285" description="Secreted protein" evidence="2">
    <location>
        <begin position="23"/>
        <end position="89"/>
    </location>
</feature>
<sequence>MVIPIRHSLWYTFLPFTAVLEATSMPSVDRESRRIMGETPPSPSSPPTSSIGISCYPSSPSPPASVAFACLCERPFLPIAAPYTQMDKM</sequence>
<keyword evidence="2" id="KW-0732">Signal</keyword>
<proteinExistence type="predicted"/>
<organism evidence="3 4">
    <name type="scientific">Linum trigynum</name>
    <dbReference type="NCBI Taxonomy" id="586398"/>
    <lineage>
        <taxon>Eukaryota</taxon>
        <taxon>Viridiplantae</taxon>
        <taxon>Streptophyta</taxon>
        <taxon>Embryophyta</taxon>
        <taxon>Tracheophyta</taxon>
        <taxon>Spermatophyta</taxon>
        <taxon>Magnoliopsida</taxon>
        <taxon>eudicotyledons</taxon>
        <taxon>Gunneridae</taxon>
        <taxon>Pentapetalae</taxon>
        <taxon>rosids</taxon>
        <taxon>fabids</taxon>
        <taxon>Malpighiales</taxon>
        <taxon>Linaceae</taxon>
        <taxon>Linum</taxon>
    </lineage>
</organism>
<reference evidence="3 4" key="1">
    <citation type="submission" date="2024-04" db="EMBL/GenBank/DDBJ databases">
        <authorList>
            <person name="Fracassetti M."/>
        </authorList>
    </citation>
    <scope>NUCLEOTIDE SEQUENCE [LARGE SCALE GENOMIC DNA]</scope>
</reference>
<evidence type="ECO:0000313" key="4">
    <source>
        <dbReference type="Proteomes" id="UP001497516"/>
    </source>
</evidence>
<evidence type="ECO:0008006" key="5">
    <source>
        <dbReference type="Google" id="ProtNLM"/>
    </source>
</evidence>
<gene>
    <name evidence="3" type="ORF">LTRI10_LOCUS30741</name>
</gene>
<evidence type="ECO:0000256" key="1">
    <source>
        <dbReference type="SAM" id="MobiDB-lite"/>
    </source>
</evidence>
<accession>A0AAV2EW35</accession>
<protein>
    <recommendedName>
        <fullName evidence="5">Secreted protein</fullName>
    </recommendedName>
</protein>
<dbReference type="EMBL" id="OZ034818">
    <property type="protein sequence ID" value="CAL1389922.1"/>
    <property type="molecule type" value="Genomic_DNA"/>
</dbReference>
<name>A0AAV2EW35_9ROSI</name>
<keyword evidence="4" id="KW-1185">Reference proteome</keyword>